<proteinExistence type="predicted"/>
<accession>A0AAJ4RBR1</accession>
<evidence type="ECO:0000313" key="2">
    <source>
        <dbReference type="EMBL" id="QCI27525.1"/>
    </source>
</evidence>
<dbReference type="Proteomes" id="UP000298805">
    <property type="component" value="Chromosome"/>
</dbReference>
<evidence type="ECO:0000313" key="3">
    <source>
        <dbReference type="EMBL" id="ROR38964.1"/>
    </source>
</evidence>
<reference evidence="3 4" key="2">
    <citation type="submission" date="2018-11" db="EMBL/GenBank/DDBJ databases">
        <title>Genomic Encyclopedia of Type Strains, Phase IV (KMG-IV): sequencing the most valuable type-strain genomes for metagenomic binning, comparative biology and taxonomic classification.</title>
        <authorList>
            <person name="Goeker M."/>
        </authorList>
    </citation>
    <scope>NUCLEOTIDE SEQUENCE [LARGE SCALE GENOMIC DNA]</scope>
    <source>
        <strain evidence="3 4">DSM 27783</strain>
    </source>
</reference>
<feature type="chain" id="PRO_5042526440" evidence="1">
    <location>
        <begin position="18"/>
        <end position="264"/>
    </location>
</feature>
<gene>
    <name evidence="2" type="ORF">C6V80_00650</name>
    <name evidence="3" type="ORF">EDC58_1883</name>
</gene>
<reference evidence="5" key="1">
    <citation type="submission" date="2018-03" db="EMBL/GenBank/DDBJ databases">
        <title>A comparative analysis of the Nautiliaceae.</title>
        <authorList>
            <person name="Grosche A."/>
            <person name="Smedile F."/>
            <person name="Vetriani C."/>
        </authorList>
    </citation>
    <scope>NUCLEOTIDE SEQUENCE [LARGE SCALE GENOMIC DNA]</scope>
    <source>
        <strain evidence="5">TB6</strain>
    </source>
</reference>
<evidence type="ECO:0000313" key="4">
    <source>
        <dbReference type="Proteomes" id="UP000272781"/>
    </source>
</evidence>
<reference evidence="2" key="3">
    <citation type="submission" date="2019-06" db="EMBL/GenBank/DDBJ databases">
        <title>A comparative analysis of the Nautiliaceae.</title>
        <authorList>
            <person name="Grosche A."/>
            <person name="Smedile F."/>
            <person name="Vetriani C."/>
        </authorList>
    </citation>
    <scope>NUCLEOTIDE SEQUENCE</scope>
    <source>
        <strain evidence="2">TB6</strain>
    </source>
</reference>
<dbReference type="Proteomes" id="UP000272781">
    <property type="component" value="Unassembled WGS sequence"/>
</dbReference>
<keyword evidence="5" id="KW-1185">Reference proteome</keyword>
<evidence type="ECO:0000313" key="5">
    <source>
        <dbReference type="Proteomes" id="UP000298805"/>
    </source>
</evidence>
<organism evidence="3 4">
    <name type="scientific">Caminibacter pacificus</name>
    <dbReference type="NCBI Taxonomy" id="1424653"/>
    <lineage>
        <taxon>Bacteria</taxon>
        <taxon>Pseudomonadati</taxon>
        <taxon>Campylobacterota</taxon>
        <taxon>Epsilonproteobacteria</taxon>
        <taxon>Nautiliales</taxon>
        <taxon>Nautiliaceae</taxon>
        <taxon>Caminibacter</taxon>
    </lineage>
</organism>
<evidence type="ECO:0000256" key="1">
    <source>
        <dbReference type="SAM" id="SignalP"/>
    </source>
</evidence>
<name>A0AAJ4RBR1_9BACT</name>
<dbReference type="AlphaFoldDB" id="A0AAJ4RBR1"/>
<feature type="signal peptide" evidence="1">
    <location>
        <begin position="1"/>
        <end position="17"/>
    </location>
</feature>
<dbReference type="EMBL" id="CP027432">
    <property type="protein sequence ID" value="QCI27525.1"/>
    <property type="molecule type" value="Genomic_DNA"/>
</dbReference>
<dbReference type="EMBL" id="RJVK01000005">
    <property type="protein sequence ID" value="ROR38964.1"/>
    <property type="molecule type" value="Genomic_DNA"/>
</dbReference>
<protein>
    <submittedName>
        <fullName evidence="3">Outer membrane protein</fullName>
    </submittedName>
</protein>
<keyword evidence="1" id="KW-0732">Signal</keyword>
<sequence length="264" mass="29928">MKRLFLAVFLTAGMLKADFFNISGGYGVEQQIIGGYVKGSKGKNYFGKKSVDFNNDPYTGYFGLKNKTHPYFWIKLTHKIPFVPNFKFRYIKYETTGHSNYIASNVTVFGKVSINTILTDADTYMSIDAYEGTAFYCINTPIGKSELGLGADYWRGTFRIYDNVTKEYKINYTGSLILPYLYGSINTVKLHGFSFVGIAKVAKIGDKHHYDFSGGIKYSINLKNIIEPFVKIGYKYKEAYYTDSNDNTTKLSYKGAFLEIGAKF</sequence>
<dbReference type="RefSeq" id="WP_123353254.1">
    <property type="nucleotide sequence ID" value="NZ_CP027432.2"/>
</dbReference>